<comment type="caution">
    <text evidence="4">The sequence shown here is derived from an EMBL/GenBank/DDBJ whole genome shotgun (WGS) entry which is preliminary data.</text>
</comment>
<keyword evidence="1 4" id="KW-0378">Hydrolase</keyword>
<dbReference type="SMART" id="SM00490">
    <property type="entry name" value="HELICc"/>
    <property type="match status" value="1"/>
</dbReference>
<keyword evidence="4" id="KW-0067">ATP-binding</keyword>
<keyword evidence="4" id="KW-0347">Helicase</keyword>
<dbReference type="InterPro" id="IPR014001">
    <property type="entry name" value="Helicase_ATP-bd"/>
</dbReference>
<dbReference type="GO" id="GO:0004386">
    <property type="term" value="F:helicase activity"/>
    <property type="evidence" value="ECO:0007669"/>
    <property type="project" value="UniProtKB-KW"/>
</dbReference>
<dbReference type="Proteomes" id="UP001596050">
    <property type="component" value="Unassembled WGS sequence"/>
</dbReference>
<dbReference type="RefSeq" id="WP_379782163.1">
    <property type="nucleotide sequence ID" value="NZ_JBHSMU010000009.1"/>
</dbReference>
<keyword evidence="5" id="KW-1185">Reference proteome</keyword>
<name>A0ABW0L2D5_9BURK</name>
<dbReference type="InterPro" id="IPR027417">
    <property type="entry name" value="P-loop_NTPase"/>
</dbReference>
<dbReference type="PANTHER" id="PTHR10799">
    <property type="entry name" value="SNF2/RAD54 HELICASE FAMILY"/>
    <property type="match status" value="1"/>
</dbReference>
<dbReference type="GO" id="GO:0016787">
    <property type="term" value="F:hydrolase activity"/>
    <property type="evidence" value="ECO:0007669"/>
    <property type="project" value="UniProtKB-KW"/>
</dbReference>
<keyword evidence="4" id="KW-0547">Nucleotide-binding</keyword>
<evidence type="ECO:0000313" key="5">
    <source>
        <dbReference type="Proteomes" id="UP001596050"/>
    </source>
</evidence>
<organism evidence="4 5">
    <name type="scientific">Massilia niabensis</name>
    <dbReference type="NCBI Taxonomy" id="544910"/>
    <lineage>
        <taxon>Bacteria</taxon>
        <taxon>Pseudomonadati</taxon>
        <taxon>Pseudomonadota</taxon>
        <taxon>Betaproteobacteria</taxon>
        <taxon>Burkholderiales</taxon>
        <taxon>Oxalobacteraceae</taxon>
        <taxon>Telluria group</taxon>
        <taxon>Massilia</taxon>
    </lineage>
</organism>
<dbReference type="SMART" id="SM00487">
    <property type="entry name" value="DEXDc"/>
    <property type="match status" value="1"/>
</dbReference>
<dbReference type="InterPro" id="IPR001650">
    <property type="entry name" value="Helicase_C-like"/>
</dbReference>
<proteinExistence type="predicted"/>
<dbReference type="Pfam" id="PF00176">
    <property type="entry name" value="SNF2-rel_dom"/>
    <property type="match status" value="1"/>
</dbReference>
<dbReference type="Gene3D" id="3.40.50.300">
    <property type="entry name" value="P-loop containing nucleotide triphosphate hydrolases"/>
    <property type="match status" value="1"/>
</dbReference>
<dbReference type="PROSITE" id="PS51194">
    <property type="entry name" value="HELICASE_CTER"/>
    <property type="match status" value="1"/>
</dbReference>
<reference evidence="5" key="1">
    <citation type="journal article" date="2019" name="Int. J. Syst. Evol. Microbiol.">
        <title>The Global Catalogue of Microorganisms (GCM) 10K type strain sequencing project: providing services to taxonomists for standard genome sequencing and annotation.</title>
        <authorList>
            <consortium name="The Broad Institute Genomics Platform"/>
            <consortium name="The Broad Institute Genome Sequencing Center for Infectious Disease"/>
            <person name="Wu L."/>
            <person name="Ma J."/>
        </authorList>
    </citation>
    <scope>NUCLEOTIDE SEQUENCE [LARGE SCALE GENOMIC DNA]</scope>
    <source>
        <strain evidence="5">KACC 12649</strain>
    </source>
</reference>
<feature type="domain" description="Helicase C-terminal" evidence="3">
    <location>
        <begin position="1227"/>
        <end position="1381"/>
    </location>
</feature>
<dbReference type="EC" id="3.6.4.-" evidence="4"/>
<sequence>MSDCISGAPLIDAFAASTAHQKLILGLLALAGEPFGRTRLREHLDPLGEFTSDDALSEDLAQLRERGLASELASRGTVVVPEAAWPAIDYLLRNGRFTELREVFESVGPLRRDWQGNPVLRSYRQGLSLLRMALVGGDGPRTVTPLLSACLRCHEAAYLHPLVDICARPFEPGLIERINPALRDEVLAVLIDHAQREPLAAPAIRAHVESHVEGYANPGGAAMALRVALAEHLILCGRLDDADALLADLDDSTALFFRSVLLLLRDHIDEALAGFDAALKLLRRETGKRKAVFAGIGGHLYVAALLRRGDAKHQKAVDSYLDSATRAVQSHDTAVYQQLSMLRQIRGGTVDADVLPSRNWETALQAVMFRALLHWWLGMPQLSNQRARLEEALASSEAAGFDLLSAQLAGLLGQLGGVSHEQRAIALRQQHRFTDLTHWFEREQPWERQLNALINLQPAVNVEVVKESRLVWLIRHDPHLGVQEIEPREQKRDAQGAWSRGRPIGLKRLTEDAAALDFLTAQDLLVVSTIGAARQYYGSGLRYEFDLDKALAALIGHPLLFWFDAPGTRVELLPGEPELLVKAAREHVTISLQPPIRESAGDVVVTRETPTRLRVVRIRDEHRRIGAIVGEALVVPLEAEVRVLQAIGAISSIVTVQSDIGASAADIERIAADARLHVHLLPYQQGLRMRILVRPLPNTGAYYAPGSGAERVIADFNGIRTEAKRDLNAEREAERQLVASCRALEGAEPEHDEWLLGSPISCLELVSELQEIDASRVLIAWPEGEPFRVSRKVSSKSVRMNIKRDKDWFAANGDVVIDEGRVIDLRELLEKVRGSDGRFVALGDNQFLALTNELHRRLLDVAAFTDADGEVLRVHPLASFALEDLALDAGAVDADRAWRAHLKKMADNAKYEPQLPSTLQAELRDYQREGFEWLARLAHWGVGACLADDMGLGKTLQALALILLRAPNGPTLVVAPTSVCTNWIAEAARFAPTLNVKLFGPGERAAMLDDAGPFDVIVASYGLLQLEAPLFAKKRWHTIVMDEAQAFKNALTRRSQAVMALQGDFRMVATGTPLENHLGELWNLFRFINPGLLGTPDQFQLRFAGPIEKAQQDKNYDKRAEAGARARLRRLTHPFILRRTKSQVLTELPPRTEIVLPVELTAEEMALYESLRREALDKLASLEAPQNQKSIAILAEMMRLRRAVCNPELVAPGLGIASSKLATFAHLVEGLLENRHKVLVFSQFVDHLSLIRKHLDARAIRYQYLDGSTPMQERKKRVDAFQAGEGDLFLISLKAGGVGINLTAADYVIHMDPWWNPAVEDQASDRAHRMGQLRPVTIYRLVARHTIEEGIVDLHRHKRDLADSLLEGGDVSARMSPTDMLAMLHLGLGSSVGNRSM</sequence>
<evidence type="ECO:0000259" key="2">
    <source>
        <dbReference type="PROSITE" id="PS51192"/>
    </source>
</evidence>
<dbReference type="InterPro" id="IPR038718">
    <property type="entry name" value="SNF2-like_sf"/>
</dbReference>
<accession>A0ABW0L2D5</accession>
<evidence type="ECO:0000256" key="1">
    <source>
        <dbReference type="ARBA" id="ARBA00022801"/>
    </source>
</evidence>
<dbReference type="CDD" id="cd18012">
    <property type="entry name" value="DEXQc_arch_SWI2_SNF2"/>
    <property type="match status" value="1"/>
</dbReference>
<dbReference type="EMBL" id="JBHSMU010000009">
    <property type="protein sequence ID" value="MFC5459879.1"/>
    <property type="molecule type" value="Genomic_DNA"/>
</dbReference>
<gene>
    <name evidence="4" type="ORF">ACFPN5_08665</name>
</gene>
<dbReference type="InterPro" id="IPR049730">
    <property type="entry name" value="SNF2/RAD54-like_C"/>
</dbReference>
<dbReference type="CDD" id="cd18793">
    <property type="entry name" value="SF2_C_SNF"/>
    <property type="match status" value="1"/>
</dbReference>
<dbReference type="InterPro" id="IPR000330">
    <property type="entry name" value="SNF2_N"/>
</dbReference>
<dbReference type="PROSITE" id="PS51192">
    <property type="entry name" value="HELICASE_ATP_BIND_1"/>
    <property type="match status" value="1"/>
</dbReference>
<dbReference type="SUPFAM" id="SSF52540">
    <property type="entry name" value="P-loop containing nucleoside triphosphate hydrolases"/>
    <property type="match status" value="2"/>
</dbReference>
<dbReference type="Pfam" id="PF00271">
    <property type="entry name" value="Helicase_C"/>
    <property type="match status" value="1"/>
</dbReference>
<evidence type="ECO:0000259" key="3">
    <source>
        <dbReference type="PROSITE" id="PS51194"/>
    </source>
</evidence>
<dbReference type="Gene3D" id="3.40.50.10810">
    <property type="entry name" value="Tandem AAA-ATPase domain"/>
    <property type="match status" value="1"/>
</dbReference>
<feature type="domain" description="Helicase ATP-binding" evidence="2">
    <location>
        <begin position="935"/>
        <end position="1091"/>
    </location>
</feature>
<protein>
    <submittedName>
        <fullName evidence="4">DEAD/DEAH box helicase</fullName>
        <ecNumber evidence="4">3.6.4.-</ecNumber>
    </submittedName>
</protein>
<evidence type="ECO:0000313" key="4">
    <source>
        <dbReference type="EMBL" id="MFC5459879.1"/>
    </source>
</evidence>